<dbReference type="InterPro" id="IPR018114">
    <property type="entry name" value="TRYPSIN_HIS"/>
</dbReference>
<evidence type="ECO:0000259" key="3">
    <source>
        <dbReference type="PROSITE" id="PS50240"/>
    </source>
</evidence>
<dbReference type="PANTHER" id="PTHR24250:SF66">
    <property type="entry name" value="CHYMOTRYPSIN-LIKE PROTEASE CTRL-1"/>
    <property type="match status" value="1"/>
</dbReference>
<evidence type="ECO:0000256" key="1">
    <source>
        <dbReference type="ARBA" id="ARBA00023157"/>
    </source>
</evidence>
<dbReference type="OrthoDB" id="6380398at2759"/>
<dbReference type="PROSITE" id="PS00134">
    <property type="entry name" value="TRYPSIN_HIS"/>
    <property type="match status" value="1"/>
</dbReference>
<dbReference type="Gene3D" id="2.40.10.10">
    <property type="entry name" value="Trypsin-like serine proteases"/>
    <property type="match status" value="1"/>
</dbReference>
<dbReference type="InterPro" id="IPR009003">
    <property type="entry name" value="Peptidase_S1_PA"/>
</dbReference>
<dbReference type="SUPFAM" id="SSF50494">
    <property type="entry name" value="Trypsin-like serine proteases"/>
    <property type="match status" value="1"/>
</dbReference>
<proteinExistence type="predicted"/>
<keyword evidence="2" id="KW-0732">Signal</keyword>
<dbReference type="InterPro" id="IPR001254">
    <property type="entry name" value="Trypsin_dom"/>
</dbReference>
<feature type="signal peptide" evidence="2">
    <location>
        <begin position="1"/>
        <end position="18"/>
    </location>
</feature>
<accession>A0A8T2J597</accession>
<comment type="caution">
    <text evidence="4">The sequence shown here is derived from an EMBL/GenBank/DDBJ whole genome shotgun (WGS) entry which is preliminary data.</text>
</comment>
<feature type="chain" id="PRO_5035921326" description="Peptidase S1 domain-containing protein" evidence="2">
    <location>
        <begin position="19"/>
        <end position="116"/>
    </location>
</feature>
<gene>
    <name evidence="4" type="ORF">GDO86_008491</name>
</gene>
<dbReference type="EMBL" id="JAACNH010000007">
    <property type="protein sequence ID" value="KAG8437801.1"/>
    <property type="molecule type" value="Genomic_DNA"/>
</dbReference>
<dbReference type="PROSITE" id="PS50240">
    <property type="entry name" value="TRYPSIN_DOM"/>
    <property type="match status" value="1"/>
</dbReference>
<dbReference type="AlphaFoldDB" id="A0A8T2J597"/>
<reference evidence="4" key="1">
    <citation type="thesis" date="2020" institute="ProQuest LLC" country="789 East Eisenhower Parkway, Ann Arbor, MI, USA">
        <title>Comparative Genomics and Chromosome Evolution.</title>
        <authorList>
            <person name="Mudd A.B."/>
        </authorList>
    </citation>
    <scope>NUCLEOTIDE SEQUENCE</scope>
    <source>
        <strain evidence="4">Female2</strain>
        <tissue evidence="4">Blood</tissue>
    </source>
</reference>
<protein>
    <recommendedName>
        <fullName evidence="3">Peptidase S1 domain-containing protein</fullName>
    </recommendedName>
</protein>
<dbReference type="InterPro" id="IPR043504">
    <property type="entry name" value="Peptidase_S1_PA_chymotrypsin"/>
</dbReference>
<name>A0A8T2J597_9PIPI</name>
<dbReference type="GO" id="GO:0006508">
    <property type="term" value="P:proteolysis"/>
    <property type="evidence" value="ECO:0007669"/>
    <property type="project" value="InterPro"/>
</dbReference>
<evidence type="ECO:0000313" key="4">
    <source>
        <dbReference type="EMBL" id="KAG8437801.1"/>
    </source>
</evidence>
<dbReference type="Pfam" id="PF00089">
    <property type="entry name" value="Trypsin"/>
    <property type="match status" value="1"/>
</dbReference>
<keyword evidence="1" id="KW-1015">Disulfide bond</keyword>
<dbReference type="PANTHER" id="PTHR24250">
    <property type="entry name" value="CHYMOTRYPSIN-RELATED"/>
    <property type="match status" value="1"/>
</dbReference>
<feature type="domain" description="Peptidase S1" evidence="3">
    <location>
        <begin position="34"/>
        <end position="106"/>
    </location>
</feature>
<evidence type="ECO:0000256" key="2">
    <source>
        <dbReference type="SAM" id="SignalP"/>
    </source>
</evidence>
<keyword evidence="5" id="KW-1185">Reference proteome</keyword>
<dbReference type="Proteomes" id="UP000812440">
    <property type="component" value="Chromosome 4"/>
</dbReference>
<dbReference type="FunFam" id="2.40.10.10:FF:000181">
    <property type="entry name" value="Chymotrypsinogen A"/>
    <property type="match status" value="1"/>
</dbReference>
<dbReference type="GO" id="GO:0004252">
    <property type="term" value="F:serine-type endopeptidase activity"/>
    <property type="evidence" value="ECO:0007669"/>
    <property type="project" value="InterPro"/>
</dbReference>
<evidence type="ECO:0000313" key="5">
    <source>
        <dbReference type="Proteomes" id="UP000812440"/>
    </source>
</evidence>
<sequence>MVLLCLLICVALVGSTYGCGAPSIKPVISGYARIVNGENAVSGSWPWQVSLQDRTGFHFCGGSLVSNLWVVTAAHCGVTTSHLVVLGEYDRASSAEPTQTKSIYKVSDTQIITPTV</sequence>
<organism evidence="4 5">
    <name type="scientific">Hymenochirus boettgeri</name>
    <name type="common">Congo dwarf clawed frog</name>
    <dbReference type="NCBI Taxonomy" id="247094"/>
    <lineage>
        <taxon>Eukaryota</taxon>
        <taxon>Metazoa</taxon>
        <taxon>Chordata</taxon>
        <taxon>Craniata</taxon>
        <taxon>Vertebrata</taxon>
        <taxon>Euteleostomi</taxon>
        <taxon>Amphibia</taxon>
        <taxon>Batrachia</taxon>
        <taxon>Anura</taxon>
        <taxon>Pipoidea</taxon>
        <taxon>Pipidae</taxon>
        <taxon>Pipinae</taxon>
        <taxon>Hymenochirus</taxon>
    </lineage>
</organism>